<proteinExistence type="predicted"/>
<accession>A0A1F6EDY6</accession>
<name>A0A1F6EDY6_9BACT</name>
<dbReference type="Proteomes" id="UP000178392">
    <property type="component" value="Unassembled WGS sequence"/>
</dbReference>
<protein>
    <submittedName>
        <fullName evidence="1">Uncharacterized protein</fullName>
    </submittedName>
</protein>
<dbReference type="EMBL" id="MFLS01000032">
    <property type="protein sequence ID" value="OGG71840.1"/>
    <property type="molecule type" value="Genomic_DNA"/>
</dbReference>
<evidence type="ECO:0000313" key="2">
    <source>
        <dbReference type="Proteomes" id="UP000178392"/>
    </source>
</evidence>
<comment type="caution">
    <text evidence="1">The sequence shown here is derived from an EMBL/GenBank/DDBJ whole genome shotgun (WGS) entry which is preliminary data.</text>
</comment>
<dbReference type="AlphaFoldDB" id="A0A1F6EDY6"/>
<organism evidence="1 2">
    <name type="scientific">Candidatus Kaiserbacteria bacterium RIFCSPHIGHO2_12_FULL_56_13</name>
    <dbReference type="NCBI Taxonomy" id="1798505"/>
    <lineage>
        <taxon>Bacteria</taxon>
        <taxon>Candidatus Kaiseribacteriota</taxon>
    </lineage>
</organism>
<evidence type="ECO:0000313" key="1">
    <source>
        <dbReference type="EMBL" id="OGG71840.1"/>
    </source>
</evidence>
<gene>
    <name evidence="1" type="ORF">A3E65_02795</name>
</gene>
<sequence>MRAFNSWDAFPFAGMRKKIAREQSPLKEAFKLLNASNVSDLCKKFIAEDQRLIKAQALDYKNKALVINKAKEIIERAIEQGFSGEKQENDDLRDVLWFWYHHATGYAIWRYRDKTKAREFSKKALNYQVADNPNKITRPLYLLVHDRKTEAEDWLKTISEEPEKTASQGIMTEFNTRNLFKS</sequence>
<reference evidence="1 2" key="1">
    <citation type="journal article" date="2016" name="Nat. Commun.">
        <title>Thousands of microbial genomes shed light on interconnected biogeochemical processes in an aquifer system.</title>
        <authorList>
            <person name="Anantharaman K."/>
            <person name="Brown C.T."/>
            <person name="Hug L.A."/>
            <person name="Sharon I."/>
            <person name="Castelle C.J."/>
            <person name="Probst A.J."/>
            <person name="Thomas B.C."/>
            <person name="Singh A."/>
            <person name="Wilkins M.J."/>
            <person name="Karaoz U."/>
            <person name="Brodie E.L."/>
            <person name="Williams K.H."/>
            <person name="Hubbard S.S."/>
            <person name="Banfield J.F."/>
        </authorList>
    </citation>
    <scope>NUCLEOTIDE SEQUENCE [LARGE SCALE GENOMIC DNA]</scope>
</reference>